<sequence>MGVDGAYVLRNHLKKRPISNPRFLGHFFSVGPKGSISHIVVSGPPEAVFLLNTFAIDGISMKHSNRAVYAQKRSLLSRRLSLYKRAAENIKANRGQRMEQERR</sequence>
<comment type="caution">
    <text evidence="1">The sequence shown here is derived from an EMBL/GenBank/DDBJ whole genome shotgun (WGS) entry which is preliminary data.</text>
</comment>
<evidence type="ECO:0000313" key="1">
    <source>
        <dbReference type="EMBL" id="KAJ1157522.1"/>
    </source>
</evidence>
<protein>
    <submittedName>
        <fullName evidence="1">Uncharacterized protein</fullName>
    </submittedName>
</protein>
<evidence type="ECO:0000313" key="2">
    <source>
        <dbReference type="Proteomes" id="UP001066276"/>
    </source>
</evidence>
<keyword evidence="2" id="KW-1185">Reference proteome</keyword>
<dbReference type="EMBL" id="JANPWB010000009">
    <property type="protein sequence ID" value="KAJ1157522.1"/>
    <property type="molecule type" value="Genomic_DNA"/>
</dbReference>
<accession>A0AAV7S0N5</accession>
<name>A0AAV7S0N5_PLEWA</name>
<proteinExistence type="predicted"/>
<gene>
    <name evidence="1" type="ORF">NDU88_010230</name>
</gene>
<reference evidence="1" key="1">
    <citation type="journal article" date="2022" name="bioRxiv">
        <title>Sequencing and chromosome-scale assembly of the giantPleurodeles waltlgenome.</title>
        <authorList>
            <person name="Brown T."/>
            <person name="Elewa A."/>
            <person name="Iarovenko S."/>
            <person name="Subramanian E."/>
            <person name="Araus A.J."/>
            <person name="Petzold A."/>
            <person name="Susuki M."/>
            <person name="Suzuki K.-i.T."/>
            <person name="Hayashi T."/>
            <person name="Toyoda A."/>
            <person name="Oliveira C."/>
            <person name="Osipova E."/>
            <person name="Leigh N.D."/>
            <person name="Simon A."/>
            <person name="Yun M.H."/>
        </authorList>
    </citation>
    <scope>NUCLEOTIDE SEQUENCE</scope>
    <source>
        <strain evidence="1">20211129_DDA</strain>
        <tissue evidence="1">Liver</tissue>
    </source>
</reference>
<dbReference type="Proteomes" id="UP001066276">
    <property type="component" value="Chromosome 5"/>
</dbReference>
<organism evidence="1 2">
    <name type="scientific">Pleurodeles waltl</name>
    <name type="common">Iberian ribbed newt</name>
    <dbReference type="NCBI Taxonomy" id="8319"/>
    <lineage>
        <taxon>Eukaryota</taxon>
        <taxon>Metazoa</taxon>
        <taxon>Chordata</taxon>
        <taxon>Craniata</taxon>
        <taxon>Vertebrata</taxon>
        <taxon>Euteleostomi</taxon>
        <taxon>Amphibia</taxon>
        <taxon>Batrachia</taxon>
        <taxon>Caudata</taxon>
        <taxon>Salamandroidea</taxon>
        <taxon>Salamandridae</taxon>
        <taxon>Pleurodelinae</taxon>
        <taxon>Pleurodeles</taxon>
    </lineage>
</organism>
<dbReference type="AlphaFoldDB" id="A0AAV7S0N5"/>